<evidence type="ECO:0000256" key="2">
    <source>
        <dbReference type="ARBA" id="ARBA00005417"/>
    </source>
</evidence>
<dbReference type="EMBL" id="VSSQ01138459">
    <property type="protein sequence ID" value="MPN61614.1"/>
    <property type="molecule type" value="Genomic_DNA"/>
</dbReference>
<proteinExistence type="inferred from homology"/>
<sequence length="85" mass="9438">MVGEVLDVIAQLAETGMTMVIITHEMLFAKDVSDRIVFMADGNIVEQGSPKDIMVNPSHPRTQMFLQRMLAHFGEDLTKNQGGAY</sequence>
<organism evidence="6">
    <name type="scientific">bioreactor metagenome</name>
    <dbReference type="NCBI Taxonomy" id="1076179"/>
    <lineage>
        <taxon>unclassified sequences</taxon>
        <taxon>metagenomes</taxon>
        <taxon>ecological metagenomes</taxon>
    </lineage>
</organism>
<keyword evidence="6" id="KW-0547">Nucleotide-binding</keyword>
<keyword evidence="6" id="KW-0067">ATP-binding</keyword>
<dbReference type="AlphaFoldDB" id="A0A645JMQ7"/>
<accession>A0A645JMQ7</accession>
<evidence type="ECO:0000256" key="1">
    <source>
        <dbReference type="ARBA" id="ARBA00004202"/>
    </source>
</evidence>
<dbReference type="InterPro" id="IPR050086">
    <property type="entry name" value="MetN_ABC_transporter-like"/>
</dbReference>
<dbReference type="PANTHER" id="PTHR43166:SF9">
    <property type="entry name" value="GLUTAMATE_ASPARTATE IMPORT ATP-BINDING PROTEIN GLTL"/>
    <property type="match status" value="1"/>
</dbReference>
<comment type="caution">
    <text evidence="6">The sequence shown here is derived from an EMBL/GenBank/DDBJ whole genome shotgun (WGS) entry which is preliminary data.</text>
</comment>
<name>A0A645JMQ7_9ZZZZ</name>
<dbReference type="GO" id="GO:0005524">
    <property type="term" value="F:ATP binding"/>
    <property type="evidence" value="ECO:0007669"/>
    <property type="project" value="UniProtKB-KW"/>
</dbReference>
<dbReference type="SUPFAM" id="SSF52540">
    <property type="entry name" value="P-loop containing nucleoside triphosphate hydrolases"/>
    <property type="match status" value="1"/>
</dbReference>
<evidence type="ECO:0000256" key="4">
    <source>
        <dbReference type="ARBA" id="ARBA00022475"/>
    </source>
</evidence>
<dbReference type="PANTHER" id="PTHR43166">
    <property type="entry name" value="AMINO ACID IMPORT ATP-BINDING PROTEIN"/>
    <property type="match status" value="1"/>
</dbReference>
<dbReference type="Gene3D" id="3.40.50.300">
    <property type="entry name" value="P-loop containing nucleotide triphosphate hydrolases"/>
    <property type="match status" value="1"/>
</dbReference>
<comment type="subcellular location">
    <subcellularLocation>
        <location evidence="1">Cell membrane</location>
        <topology evidence="1">Peripheral membrane protein</topology>
    </subcellularLocation>
</comment>
<gene>
    <name evidence="6" type="primary">glnQ_108</name>
    <name evidence="6" type="ORF">SDC9_209352</name>
</gene>
<reference evidence="6" key="1">
    <citation type="submission" date="2019-08" db="EMBL/GenBank/DDBJ databases">
        <authorList>
            <person name="Kucharzyk K."/>
            <person name="Murdoch R.W."/>
            <person name="Higgins S."/>
            <person name="Loffler F."/>
        </authorList>
    </citation>
    <scope>NUCLEOTIDE SEQUENCE</scope>
</reference>
<evidence type="ECO:0000256" key="5">
    <source>
        <dbReference type="ARBA" id="ARBA00023136"/>
    </source>
</evidence>
<protein>
    <submittedName>
        <fullName evidence="6">Glutamine transport ATP-binding protein GlnQ</fullName>
    </submittedName>
</protein>
<keyword evidence="5" id="KW-0472">Membrane</keyword>
<keyword evidence="4" id="KW-1003">Cell membrane</keyword>
<comment type="similarity">
    <text evidence="2">Belongs to the ABC transporter superfamily.</text>
</comment>
<dbReference type="GO" id="GO:0005886">
    <property type="term" value="C:plasma membrane"/>
    <property type="evidence" value="ECO:0007669"/>
    <property type="project" value="UniProtKB-SubCell"/>
</dbReference>
<evidence type="ECO:0000256" key="3">
    <source>
        <dbReference type="ARBA" id="ARBA00022448"/>
    </source>
</evidence>
<evidence type="ECO:0000313" key="6">
    <source>
        <dbReference type="EMBL" id="MPN61614.1"/>
    </source>
</evidence>
<keyword evidence="3" id="KW-0813">Transport</keyword>
<dbReference type="InterPro" id="IPR027417">
    <property type="entry name" value="P-loop_NTPase"/>
</dbReference>